<protein>
    <recommendedName>
        <fullName evidence="4">tRNA pseudouridine synthase</fullName>
        <ecNumber evidence="4">5.4.99.12</ecNumber>
    </recommendedName>
</protein>
<evidence type="ECO:0000256" key="2">
    <source>
        <dbReference type="ARBA" id="ARBA00022694"/>
    </source>
</evidence>
<dbReference type="Gene3D" id="3.30.70.580">
    <property type="entry name" value="Pseudouridine synthase I, catalytic domain, N-terminal subdomain"/>
    <property type="match status" value="1"/>
</dbReference>
<dbReference type="InterPro" id="IPR001406">
    <property type="entry name" value="PsdUridine_synth_TruA"/>
</dbReference>
<organism evidence="6 7">
    <name type="scientific">Acrasis kona</name>
    <dbReference type="NCBI Taxonomy" id="1008807"/>
    <lineage>
        <taxon>Eukaryota</taxon>
        <taxon>Discoba</taxon>
        <taxon>Heterolobosea</taxon>
        <taxon>Tetramitia</taxon>
        <taxon>Eutetramitia</taxon>
        <taxon>Acrasidae</taxon>
        <taxon>Acrasis</taxon>
    </lineage>
</organism>
<dbReference type="EMBL" id="JAOPGA020000687">
    <property type="protein sequence ID" value="KAL0480799.1"/>
    <property type="molecule type" value="Genomic_DNA"/>
</dbReference>
<dbReference type="GO" id="GO:1990481">
    <property type="term" value="P:mRNA pseudouridine synthesis"/>
    <property type="evidence" value="ECO:0007669"/>
    <property type="project" value="TreeGrafter"/>
</dbReference>
<dbReference type="NCBIfam" id="TIGR00071">
    <property type="entry name" value="hisT_truA"/>
    <property type="match status" value="1"/>
</dbReference>
<proteinExistence type="inferred from homology"/>
<dbReference type="GO" id="GO:0160147">
    <property type="term" value="F:tRNA pseudouridine(38-40) synthase activity"/>
    <property type="evidence" value="ECO:0007669"/>
    <property type="project" value="UniProtKB-EC"/>
</dbReference>
<dbReference type="Proteomes" id="UP001431209">
    <property type="component" value="Unassembled WGS sequence"/>
</dbReference>
<dbReference type="Gene3D" id="3.30.70.660">
    <property type="entry name" value="Pseudouridine synthase I, catalytic domain, C-terminal subdomain"/>
    <property type="match status" value="1"/>
</dbReference>
<dbReference type="GO" id="GO:0005737">
    <property type="term" value="C:cytoplasm"/>
    <property type="evidence" value="ECO:0007669"/>
    <property type="project" value="TreeGrafter"/>
</dbReference>
<name>A0AAW2YUP7_9EUKA</name>
<evidence type="ECO:0000256" key="4">
    <source>
        <dbReference type="RuleBase" id="RU003792"/>
    </source>
</evidence>
<keyword evidence="2 4" id="KW-0819">tRNA processing</keyword>
<dbReference type="Pfam" id="PF01416">
    <property type="entry name" value="PseudoU_synth_1"/>
    <property type="match status" value="1"/>
</dbReference>
<comment type="catalytic activity">
    <reaction evidence="4">
        <text>uridine(38/39/40) in tRNA = pseudouridine(38/39/40) in tRNA</text>
        <dbReference type="Rhea" id="RHEA:22376"/>
        <dbReference type="Rhea" id="RHEA-COMP:10085"/>
        <dbReference type="Rhea" id="RHEA-COMP:10087"/>
        <dbReference type="ChEBI" id="CHEBI:65314"/>
        <dbReference type="ChEBI" id="CHEBI:65315"/>
        <dbReference type="EC" id="5.4.99.12"/>
    </reaction>
</comment>
<dbReference type="HAMAP" id="MF_00171">
    <property type="entry name" value="TruA"/>
    <property type="match status" value="1"/>
</dbReference>
<dbReference type="PANTHER" id="PTHR11142:SF5">
    <property type="entry name" value="TRNA PSEUDOURIDINE(38_39) SYNTHASE"/>
    <property type="match status" value="1"/>
</dbReference>
<evidence type="ECO:0000259" key="5">
    <source>
        <dbReference type="Pfam" id="PF01416"/>
    </source>
</evidence>
<feature type="domain" description="Pseudouridine synthase I TruA alpha/beta" evidence="5">
    <location>
        <begin position="160"/>
        <end position="274"/>
    </location>
</feature>
<dbReference type="PANTHER" id="PTHR11142">
    <property type="entry name" value="PSEUDOURIDYLATE SYNTHASE"/>
    <property type="match status" value="1"/>
</dbReference>
<dbReference type="InterPro" id="IPR020095">
    <property type="entry name" value="PsdUridine_synth_TruA_C"/>
</dbReference>
<dbReference type="GO" id="GO:0005634">
    <property type="term" value="C:nucleus"/>
    <property type="evidence" value="ECO:0007669"/>
    <property type="project" value="TreeGrafter"/>
</dbReference>
<keyword evidence="3 4" id="KW-0413">Isomerase</keyword>
<dbReference type="InterPro" id="IPR020097">
    <property type="entry name" value="PsdUridine_synth_TruA_a/b_dom"/>
</dbReference>
<evidence type="ECO:0000256" key="1">
    <source>
        <dbReference type="ARBA" id="ARBA00009375"/>
    </source>
</evidence>
<dbReference type="GO" id="GO:0003723">
    <property type="term" value="F:RNA binding"/>
    <property type="evidence" value="ECO:0007669"/>
    <property type="project" value="InterPro"/>
</dbReference>
<dbReference type="InterPro" id="IPR020094">
    <property type="entry name" value="TruA/RsuA/RluB/E/F_N"/>
</dbReference>
<comment type="caution">
    <text evidence="6">The sequence shown here is derived from an EMBL/GenBank/DDBJ whole genome shotgun (WGS) entry which is preliminary data.</text>
</comment>
<dbReference type="InterPro" id="IPR020103">
    <property type="entry name" value="PsdUridine_synth_cat_dom_sf"/>
</dbReference>
<dbReference type="SUPFAM" id="SSF55120">
    <property type="entry name" value="Pseudouridine synthase"/>
    <property type="match status" value="1"/>
</dbReference>
<dbReference type="EC" id="5.4.99.12" evidence="4"/>
<evidence type="ECO:0000313" key="7">
    <source>
        <dbReference type="Proteomes" id="UP001431209"/>
    </source>
</evidence>
<sequence>MTIDESNTVKKPKKIKKEFDFSKHPKRHVALKIAYIGFNYQGFASQTHVQNTVENKIFEALLKVKLISDPNNCKYTRCGRTDSGVSAFGQVIGIQLRSSEDDEKPFDYVRLINNVLPEDIRAIAWSFVDDDFDARFDCLYRTYKYFFVKSNLIIERMREASKLLIGSHDFRNFCKINADQVISFNRIMLDIQINKCTPDQKDDDPDSLYEIIICGYSFLWHQVRCMVAVLFLVGERREDPSIILELLNVEKNPRKPQFAMASEIPLILFDCAFENVKFHADSSRLRAEAVVDLESHFVHMFQLNSIKTKIIQTMMNSIRCSLVVDEVVPDRIVTLNQIKTDHPNLTTRKGPRYVPLMERLTGKSVEEKRASKQNKKTL</sequence>
<dbReference type="GO" id="GO:0031119">
    <property type="term" value="P:tRNA pseudouridine synthesis"/>
    <property type="evidence" value="ECO:0007669"/>
    <property type="project" value="TreeGrafter"/>
</dbReference>
<dbReference type="FunFam" id="3.30.70.580:FF:000007">
    <property type="entry name" value="tRNA pseudouridine synthase"/>
    <property type="match status" value="1"/>
</dbReference>
<accession>A0AAW2YUP7</accession>
<evidence type="ECO:0000313" key="6">
    <source>
        <dbReference type="EMBL" id="KAL0480799.1"/>
    </source>
</evidence>
<evidence type="ECO:0000256" key="3">
    <source>
        <dbReference type="ARBA" id="ARBA00023235"/>
    </source>
</evidence>
<dbReference type="AlphaFoldDB" id="A0AAW2YUP7"/>
<gene>
    <name evidence="6" type="ORF">AKO1_006949</name>
</gene>
<reference evidence="6 7" key="1">
    <citation type="submission" date="2024-03" db="EMBL/GenBank/DDBJ databases">
        <title>The Acrasis kona genome and developmental transcriptomes reveal deep origins of eukaryotic multicellular pathways.</title>
        <authorList>
            <person name="Sheikh S."/>
            <person name="Fu C.-J."/>
            <person name="Brown M.W."/>
            <person name="Baldauf S.L."/>
        </authorList>
    </citation>
    <scope>NUCLEOTIDE SEQUENCE [LARGE SCALE GENOMIC DNA]</scope>
    <source>
        <strain evidence="6 7">ATCC MYA-3509</strain>
    </source>
</reference>
<keyword evidence="7" id="KW-1185">Reference proteome</keyword>
<comment type="similarity">
    <text evidence="1 4">Belongs to the tRNA pseudouridine synthase TruA family.</text>
</comment>